<gene>
    <name evidence="1" type="ORF">HNQ99_000826</name>
</gene>
<dbReference type="AlphaFoldDB" id="A0A840HSJ3"/>
<name>A0A840HSJ3_9SPHN</name>
<reference evidence="1 2" key="1">
    <citation type="submission" date="2020-08" db="EMBL/GenBank/DDBJ databases">
        <title>Genomic Encyclopedia of Type Strains, Phase IV (KMG-IV): sequencing the most valuable type-strain genomes for metagenomic binning, comparative biology and taxonomic classification.</title>
        <authorList>
            <person name="Goeker M."/>
        </authorList>
    </citation>
    <scope>NUCLEOTIDE SEQUENCE [LARGE SCALE GENOMIC DNA]</scope>
    <source>
        <strain evidence="1 2">DSM 7465</strain>
    </source>
</reference>
<comment type="caution">
    <text evidence="1">The sequence shown here is derived from an EMBL/GenBank/DDBJ whole genome shotgun (WGS) entry which is preliminary data.</text>
</comment>
<keyword evidence="2" id="KW-1185">Reference proteome</keyword>
<evidence type="ECO:0000313" key="1">
    <source>
        <dbReference type="EMBL" id="MBB4640538.1"/>
    </source>
</evidence>
<protein>
    <submittedName>
        <fullName evidence="1">Uncharacterized protein</fullName>
    </submittedName>
</protein>
<organism evidence="1 2">
    <name type="scientific">Rhizorhapis suberifaciens</name>
    <name type="common">corky root of lettuce</name>
    <dbReference type="NCBI Taxonomy" id="13656"/>
    <lineage>
        <taxon>Bacteria</taxon>
        <taxon>Pseudomonadati</taxon>
        <taxon>Pseudomonadota</taxon>
        <taxon>Alphaproteobacteria</taxon>
        <taxon>Sphingomonadales</taxon>
        <taxon>Sphingomonadaceae</taxon>
        <taxon>Rhizorhapis</taxon>
    </lineage>
</organism>
<evidence type="ECO:0000313" key="2">
    <source>
        <dbReference type="Proteomes" id="UP000575068"/>
    </source>
</evidence>
<dbReference type="EMBL" id="JACHOV010000002">
    <property type="protein sequence ID" value="MBB4640538.1"/>
    <property type="molecule type" value="Genomic_DNA"/>
</dbReference>
<proteinExistence type="predicted"/>
<sequence>MIADRDLGHAKLPCTGAKAAVLHNAGKYFQLAEGNAGHAGGDKAKPAG</sequence>
<accession>A0A840HSJ3</accession>
<dbReference type="Proteomes" id="UP000575068">
    <property type="component" value="Unassembled WGS sequence"/>
</dbReference>